<protein>
    <recommendedName>
        <fullName evidence="3">Zinc finger protein</fullName>
    </recommendedName>
</protein>
<evidence type="ECO:0000313" key="1">
    <source>
        <dbReference type="EMBL" id="MFC5053219.1"/>
    </source>
</evidence>
<evidence type="ECO:0008006" key="3">
    <source>
        <dbReference type="Google" id="ProtNLM"/>
    </source>
</evidence>
<name>A0ABV9XVK3_9PSEU</name>
<keyword evidence="2" id="KW-1185">Reference proteome</keyword>
<proteinExistence type="predicted"/>
<dbReference type="RefSeq" id="WP_344041262.1">
    <property type="nucleotide sequence ID" value="NZ_BAAAKE010000028.1"/>
</dbReference>
<accession>A0ABV9XVK3</accession>
<gene>
    <name evidence="1" type="ORF">ACFPFM_05535</name>
</gene>
<reference evidence="2" key="1">
    <citation type="journal article" date="2019" name="Int. J. Syst. Evol. Microbiol.">
        <title>The Global Catalogue of Microorganisms (GCM) 10K type strain sequencing project: providing services to taxonomists for standard genome sequencing and annotation.</title>
        <authorList>
            <consortium name="The Broad Institute Genomics Platform"/>
            <consortium name="The Broad Institute Genome Sequencing Center for Infectious Disease"/>
            <person name="Wu L."/>
            <person name="Ma J."/>
        </authorList>
    </citation>
    <scope>NUCLEOTIDE SEQUENCE [LARGE SCALE GENOMIC DNA]</scope>
    <source>
        <strain evidence="2">KCTC 12848</strain>
    </source>
</reference>
<comment type="caution">
    <text evidence="1">The sequence shown here is derived from an EMBL/GenBank/DDBJ whole genome shotgun (WGS) entry which is preliminary data.</text>
</comment>
<evidence type="ECO:0000313" key="2">
    <source>
        <dbReference type="Proteomes" id="UP001595833"/>
    </source>
</evidence>
<organism evidence="1 2">
    <name type="scientific">Saccharothrix xinjiangensis</name>
    <dbReference type="NCBI Taxonomy" id="204798"/>
    <lineage>
        <taxon>Bacteria</taxon>
        <taxon>Bacillati</taxon>
        <taxon>Actinomycetota</taxon>
        <taxon>Actinomycetes</taxon>
        <taxon>Pseudonocardiales</taxon>
        <taxon>Pseudonocardiaceae</taxon>
        <taxon>Saccharothrix</taxon>
    </lineage>
</organism>
<sequence length="53" mass="5823">MAKPVAHIGTRSAWDGTVRTLCGELFDSSSARVWLPRLSGYARCTACLARRAR</sequence>
<dbReference type="Proteomes" id="UP001595833">
    <property type="component" value="Unassembled WGS sequence"/>
</dbReference>
<dbReference type="EMBL" id="JBHSJB010000005">
    <property type="protein sequence ID" value="MFC5053219.1"/>
    <property type="molecule type" value="Genomic_DNA"/>
</dbReference>